<name>A0A0M9FW86_LEPPY</name>
<evidence type="ECO:0000313" key="2">
    <source>
        <dbReference type="Proteomes" id="UP000037923"/>
    </source>
</evidence>
<dbReference type="OMA" id="RGIMFEK"/>
<dbReference type="OrthoDB" id="277888at2759"/>
<dbReference type="Proteomes" id="UP000037923">
    <property type="component" value="Unassembled WGS sequence"/>
</dbReference>
<reference evidence="1 2" key="1">
    <citation type="submission" date="2015-07" db="EMBL/GenBank/DDBJ databases">
        <title>High-quality genome of monoxenous trypanosomatid Leptomonas pyrrhocoris.</title>
        <authorList>
            <person name="Flegontov P."/>
            <person name="Butenko A."/>
            <person name="Firsov S."/>
            <person name="Vlcek C."/>
            <person name="Logacheva M.D."/>
            <person name="Field M."/>
            <person name="Filatov D."/>
            <person name="Flegontova O."/>
            <person name="Gerasimov E."/>
            <person name="Jackson A.P."/>
            <person name="Kelly S."/>
            <person name="Opperdoes F."/>
            <person name="O'Reilly A."/>
            <person name="Votypka J."/>
            <person name="Yurchenko V."/>
            <person name="Lukes J."/>
        </authorList>
    </citation>
    <scope>NUCLEOTIDE SEQUENCE [LARGE SCALE GENOMIC DNA]</scope>
    <source>
        <strain evidence="1">H10</strain>
    </source>
</reference>
<dbReference type="GeneID" id="26907420"/>
<accession>A0A0M9FW86</accession>
<dbReference type="AlphaFoldDB" id="A0A0M9FW86"/>
<evidence type="ECO:0000313" key="1">
    <source>
        <dbReference type="EMBL" id="KPA77227.1"/>
    </source>
</evidence>
<protein>
    <submittedName>
        <fullName evidence="1">Uncharacterized protein</fullName>
    </submittedName>
</protein>
<dbReference type="RefSeq" id="XP_015655666.1">
    <property type="nucleotide sequence ID" value="XM_015805660.1"/>
</dbReference>
<organism evidence="1 2">
    <name type="scientific">Leptomonas pyrrhocoris</name>
    <name type="common">Firebug parasite</name>
    <dbReference type="NCBI Taxonomy" id="157538"/>
    <lineage>
        <taxon>Eukaryota</taxon>
        <taxon>Discoba</taxon>
        <taxon>Euglenozoa</taxon>
        <taxon>Kinetoplastea</taxon>
        <taxon>Metakinetoplastina</taxon>
        <taxon>Trypanosomatida</taxon>
        <taxon>Trypanosomatidae</taxon>
        <taxon>Leishmaniinae</taxon>
        <taxon>Leptomonas</taxon>
    </lineage>
</organism>
<sequence>MALTSSHVQLQLRRTPLMLANGRKWWKDGAPDYTRANRRRMELEQQRIAASQYLPPIEPTPEQACQLYRRLLKAAERTLVVTDKSFFRRKVRYEFEVTSRQTSSRVRGIMFEKGQWMVENKLGGVM</sequence>
<comment type="caution">
    <text evidence="1">The sequence shown here is derived from an EMBL/GenBank/DDBJ whole genome shotgun (WGS) entry which is preliminary data.</text>
</comment>
<proteinExistence type="predicted"/>
<dbReference type="EMBL" id="LGTL01000017">
    <property type="protein sequence ID" value="KPA77227.1"/>
    <property type="molecule type" value="Genomic_DNA"/>
</dbReference>
<keyword evidence="2" id="KW-1185">Reference proteome</keyword>
<dbReference type="VEuPathDB" id="TriTrypDB:LpyrH10_17_0660"/>
<gene>
    <name evidence="1" type="ORF">ABB37_07134</name>
</gene>